<evidence type="ECO:0000256" key="9">
    <source>
        <dbReference type="ARBA" id="ARBA00023128"/>
    </source>
</evidence>
<dbReference type="Pfam" id="PF00587">
    <property type="entry name" value="tRNA-synt_2b"/>
    <property type="match status" value="1"/>
</dbReference>
<keyword evidence="8" id="KW-0809">Transit peptide</keyword>
<keyword evidence="6" id="KW-0067">ATP-binding</keyword>
<dbReference type="InterPro" id="IPR006195">
    <property type="entry name" value="aa-tRNA-synth_II"/>
</dbReference>
<evidence type="ECO:0000256" key="3">
    <source>
        <dbReference type="ARBA" id="ARBA00013163"/>
    </source>
</evidence>
<evidence type="ECO:0000256" key="10">
    <source>
        <dbReference type="ARBA" id="ARBA00023146"/>
    </source>
</evidence>
<evidence type="ECO:0000256" key="1">
    <source>
        <dbReference type="ARBA" id="ARBA00004305"/>
    </source>
</evidence>
<sequence length="609" mass="67855">ETKEDASSDLEERVECVLRSAAAAGIALDRNALDQLAAIMKNHAIAAYPFYRLDVPVLTAREMFMENPLKLEAIDLLVARLTHTSSLGDEPLVPIYRTGPFVDISEGPHVRTTKQLAHCLLTNSSSVYWPPAVDRAGGNIAASAQGLRRVFAAAFPSAKALDAWQAEREEAARRDHRLIGRRQELFCFHPSSPGSAFFLPHGVRIVSKLLEMIRDEYRRRGFDEVMTPQLYKRDLWKRSGHWENYKDDMFTVVCGDGKDVGGSGCAGEETRDEYGLKPMNCPGHCLLFAETQRSHRDLPIRLADFSALHRNEAAATSGLARVRRFHQDDAHIFCTEAQISSEISSTLDFIHTVYARLGLPSYNLYLSTRPTSHIGTGSEWDNAEGALREALNGTGRPWEERAGDGAFYGPKIDVVVRDAVNRQHQTATVQLDFQLPSRFDLEYVDAGGMRRKPVIIHRAVLGSLERAMAILIEHTAGKWPFWISPRQALVVPVSPAFNAYAGQVCETLRTAGGRPRRAYHVDLADIEHGQHLSKQVFEAQQIGYNYVLVVGEREQTSGTVTVRKRGDGAGGKLSAASSQVKRKDTSRNLGEMRVDEVLDMFVKLEDEYL</sequence>
<dbReference type="GO" id="GO:0005524">
    <property type="term" value="F:ATP binding"/>
    <property type="evidence" value="ECO:0007669"/>
    <property type="project" value="UniProtKB-KW"/>
</dbReference>
<evidence type="ECO:0000256" key="6">
    <source>
        <dbReference type="ARBA" id="ARBA00022840"/>
    </source>
</evidence>
<dbReference type="InterPro" id="IPR036621">
    <property type="entry name" value="Anticodon-bd_dom_sf"/>
</dbReference>
<keyword evidence="10" id="KW-0030">Aminoacyl-tRNA synthetase</keyword>
<dbReference type="InterPro" id="IPR045864">
    <property type="entry name" value="aa-tRNA-synth_II/BPL/LPL"/>
</dbReference>
<dbReference type="InterPro" id="IPR004154">
    <property type="entry name" value="Anticodon-bd"/>
</dbReference>
<dbReference type="Gene3D" id="3.30.980.10">
    <property type="entry name" value="Threonyl-trna Synthetase, Chain A, domain 2"/>
    <property type="match status" value="1"/>
</dbReference>
<organism evidence="14 15">
    <name type="scientific">Olpidium bornovanus</name>
    <dbReference type="NCBI Taxonomy" id="278681"/>
    <lineage>
        <taxon>Eukaryota</taxon>
        <taxon>Fungi</taxon>
        <taxon>Fungi incertae sedis</taxon>
        <taxon>Olpidiomycota</taxon>
        <taxon>Olpidiomycotina</taxon>
        <taxon>Olpidiomycetes</taxon>
        <taxon>Olpidiales</taxon>
        <taxon>Olpidiaceae</taxon>
        <taxon>Olpidium</taxon>
    </lineage>
</organism>
<dbReference type="PANTHER" id="PTHR11451:SF44">
    <property type="entry name" value="THREONINE--TRNA LIGASE, CHLOROPLASTIC_MITOCHONDRIAL 2"/>
    <property type="match status" value="1"/>
</dbReference>
<dbReference type="EC" id="6.1.1.3" evidence="3"/>
<evidence type="ECO:0000256" key="12">
    <source>
        <dbReference type="ARBA" id="ARBA00049515"/>
    </source>
</evidence>
<evidence type="ECO:0000313" key="15">
    <source>
        <dbReference type="Proteomes" id="UP000673691"/>
    </source>
</evidence>
<evidence type="ECO:0000256" key="11">
    <source>
        <dbReference type="ARBA" id="ARBA00031900"/>
    </source>
</evidence>
<dbReference type="AlphaFoldDB" id="A0A8H7ZMB7"/>
<dbReference type="EMBL" id="JAEFCI010012904">
    <property type="protein sequence ID" value="KAG5455716.1"/>
    <property type="molecule type" value="Genomic_DNA"/>
</dbReference>
<dbReference type="InterPro" id="IPR002314">
    <property type="entry name" value="aa-tRNA-synt_IIb"/>
</dbReference>
<dbReference type="Proteomes" id="UP000673691">
    <property type="component" value="Unassembled WGS sequence"/>
</dbReference>
<evidence type="ECO:0000256" key="2">
    <source>
        <dbReference type="ARBA" id="ARBA00008226"/>
    </source>
</evidence>
<feature type="domain" description="Aminoacyl-transfer RNA synthetases class-II family profile" evidence="13">
    <location>
        <begin position="200"/>
        <end position="492"/>
    </location>
</feature>
<keyword evidence="7" id="KW-0648">Protein biosynthesis</keyword>
<feature type="non-terminal residue" evidence="14">
    <location>
        <position position="1"/>
    </location>
</feature>
<evidence type="ECO:0000256" key="5">
    <source>
        <dbReference type="ARBA" id="ARBA00022741"/>
    </source>
</evidence>
<gene>
    <name evidence="14" type="ORF">BJ554DRAFT_4775</name>
</gene>
<dbReference type="SUPFAM" id="SSF52954">
    <property type="entry name" value="Class II aaRS ABD-related"/>
    <property type="match status" value="1"/>
</dbReference>
<accession>A0A8H7ZMB7</accession>
<proteinExistence type="inferred from homology"/>
<evidence type="ECO:0000313" key="14">
    <source>
        <dbReference type="EMBL" id="KAG5455716.1"/>
    </source>
</evidence>
<dbReference type="OrthoDB" id="5423599at2759"/>
<comment type="subcellular location">
    <subcellularLocation>
        <location evidence="1">Mitochondrion matrix</location>
    </subcellularLocation>
</comment>
<comment type="caution">
    <text evidence="14">The sequence shown here is derived from an EMBL/GenBank/DDBJ whole genome shotgun (WGS) entry which is preliminary data.</text>
</comment>
<comment type="similarity">
    <text evidence="2">Belongs to the class-II aminoacyl-tRNA synthetase family.</text>
</comment>
<dbReference type="GO" id="GO:0006435">
    <property type="term" value="P:threonyl-tRNA aminoacylation"/>
    <property type="evidence" value="ECO:0007669"/>
    <property type="project" value="InterPro"/>
</dbReference>
<dbReference type="PROSITE" id="PS50862">
    <property type="entry name" value="AA_TRNA_LIGASE_II"/>
    <property type="match status" value="1"/>
</dbReference>
<dbReference type="GO" id="GO:0005759">
    <property type="term" value="C:mitochondrial matrix"/>
    <property type="evidence" value="ECO:0007669"/>
    <property type="project" value="UniProtKB-SubCell"/>
</dbReference>
<protein>
    <recommendedName>
        <fullName evidence="3">threonine--tRNA ligase</fullName>
        <ecNumber evidence="3">6.1.1.3</ecNumber>
    </recommendedName>
    <alternativeName>
        <fullName evidence="11">Threonyl-tRNA synthetase</fullName>
    </alternativeName>
</protein>
<dbReference type="InterPro" id="IPR018163">
    <property type="entry name" value="Thr/Ala-tRNA-synth_IIc_edit"/>
</dbReference>
<keyword evidence="4" id="KW-0436">Ligase</keyword>
<dbReference type="PANTHER" id="PTHR11451">
    <property type="entry name" value="THREONINE-TRNA LIGASE"/>
    <property type="match status" value="1"/>
</dbReference>
<dbReference type="NCBIfam" id="TIGR00418">
    <property type="entry name" value="thrS"/>
    <property type="match status" value="1"/>
</dbReference>
<keyword evidence="9" id="KW-0496">Mitochondrion</keyword>
<dbReference type="SUPFAM" id="SSF55681">
    <property type="entry name" value="Class II aaRS and biotin synthetases"/>
    <property type="match status" value="1"/>
</dbReference>
<dbReference type="GO" id="GO:0004829">
    <property type="term" value="F:threonine-tRNA ligase activity"/>
    <property type="evidence" value="ECO:0007669"/>
    <property type="project" value="UniProtKB-EC"/>
</dbReference>
<dbReference type="Gene3D" id="3.40.50.800">
    <property type="entry name" value="Anticodon-binding domain"/>
    <property type="match status" value="1"/>
</dbReference>
<dbReference type="InterPro" id="IPR033728">
    <property type="entry name" value="ThrRS_core"/>
</dbReference>
<dbReference type="SUPFAM" id="SSF55186">
    <property type="entry name" value="ThrRS/AlaRS common domain"/>
    <property type="match status" value="1"/>
</dbReference>
<dbReference type="Gene3D" id="3.30.930.10">
    <property type="entry name" value="Bira Bifunctional Protein, Domain 2"/>
    <property type="match status" value="1"/>
</dbReference>
<dbReference type="CDD" id="cd00771">
    <property type="entry name" value="ThrRS_core"/>
    <property type="match status" value="1"/>
</dbReference>
<evidence type="ECO:0000256" key="7">
    <source>
        <dbReference type="ARBA" id="ARBA00022917"/>
    </source>
</evidence>
<reference evidence="14 15" key="1">
    <citation type="journal article" name="Sci. Rep.">
        <title>Genome-scale phylogenetic analyses confirm Olpidium as the closest living zoosporic fungus to the non-flagellated, terrestrial fungi.</title>
        <authorList>
            <person name="Chang Y."/>
            <person name="Rochon D."/>
            <person name="Sekimoto S."/>
            <person name="Wang Y."/>
            <person name="Chovatia M."/>
            <person name="Sandor L."/>
            <person name="Salamov A."/>
            <person name="Grigoriev I.V."/>
            <person name="Stajich J.E."/>
            <person name="Spatafora J.W."/>
        </authorList>
    </citation>
    <scope>NUCLEOTIDE SEQUENCE [LARGE SCALE GENOMIC DNA]</scope>
    <source>
        <strain evidence="14">S191</strain>
    </source>
</reference>
<keyword evidence="15" id="KW-1185">Reference proteome</keyword>
<evidence type="ECO:0000259" key="13">
    <source>
        <dbReference type="PROSITE" id="PS50862"/>
    </source>
</evidence>
<evidence type="ECO:0000256" key="8">
    <source>
        <dbReference type="ARBA" id="ARBA00022946"/>
    </source>
</evidence>
<evidence type="ECO:0000256" key="4">
    <source>
        <dbReference type="ARBA" id="ARBA00022598"/>
    </source>
</evidence>
<dbReference type="FunFam" id="3.30.930.10:FF:000039">
    <property type="entry name" value="Threonyl-tRNA synthetase, mitochondrial"/>
    <property type="match status" value="1"/>
</dbReference>
<dbReference type="PRINTS" id="PR01047">
    <property type="entry name" value="TRNASYNTHTHR"/>
</dbReference>
<keyword evidence="5" id="KW-0547">Nucleotide-binding</keyword>
<dbReference type="InterPro" id="IPR002320">
    <property type="entry name" value="Thr-tRNA-ligase_IIa"/>
</dbReference>
<name>A0A8H7ZMB7_9FUNG</name>
<comment type="catalytic activity">
    <reaction evidence="12">
        <text>tRNA(Thr) + L-threonine + ATP = L-threonyl-tRNA(Thr) + AMP + diphosphate + H(+)</text>
        <dbReference type="Rhea" id="RHEA:24624"/>
        <dbReference type="Rhea" id="RHEA-COMP:9670"/>
        <dbReference type="Rhea" id="RHEA-COMP:9704"/>
        <dbReference type="ChEBI" id="CHEBI:15378"/>
        <dbReference type="ChEBI" id="CHEBI:30616"/>
        <dbReference type="ChEBI" id="CHEBI:33019"/>
        <dbReference type="ChEBI" id="CHEBI:57926"/>
        <dbReference type="ChEBI" id="CHEBI:78442"/>
        <dbReference type="ChEBI" id="CHEBI:78534"/>
        <dbReference type="ChEBI" id="CHEBI:456215"/>
        <dbReference type="EC" id="6.1.1.3"/>
    </reaction>
</comment>
<dbReference type="Pfam" id="PF03129">
    <property type="entry name" value="HGTP_anticodon"/>
    <property type="match status" value="1"/>
</dbReference>